<dbReference type="GO" id="GO:0031992">
    <property type="term" value="F:energy transducer activity"/>
    <property type="evidence" value="ECO:0007669"/>
    <property type="project" value="TreeGrafter"/>
</dbReference>
<dbReference type="RefSeq" id="WP_150773654.1">
    <property type="nucleotide sequence ID" value="NZ_CABVIY010000010.1"/>
</dbReference>
<feature type="compositionally biased region" description="Low complexity" evidence="10">
    <location>
        <begin position="118"/>
        <end position="130"/>
    </location>
</feature>
<dbReference type="InterPro" id="IPR051045">
    <property type="entry name" value="TonB-dependent_transducer"/>
</dbReference>
<dbReference type="GO" id="GO:0015031">
    <property type="term" value="P:protein transport"/>
    <property type="evidence" value="ECO:0007669"/>
    <property type="project" value="UniProtKB-KW"/>
</dbReference>
<evidence type="ECO:0000256" key="3">
    <source>
        <dbReference type="ARBA" id="ARBA00022448"/>
    </source>
</evidence>
<comment type="subcellular location">
    <subcellularLocation>
        <location evidence="1">Cell inner membrane</location>
        <topology evidence="1">Single-pass membrane protein</topology>
        <orientation evidence="1">Periplasmic side</orientation>
    </subcellularLocation>
</comment>
<keyword evidence="6 11" id="KW-0812">Transmembrane</keyword>
<protein>
    <recommendedName>
        <fullName evidence="12">TonB C-terminal domain-containing protein</fullName>
    </recommendedName>
</protein>
<dbReference type="GO" id="GO:0055085">
    <property type="term" value="P:transmembrane transport"/>
    <property type="evidence" value="ECO:0007669"/>
    <property type="project" value="InterPro"/>
</dbReference>
<dbReference type="Pfam" id="PF03544">
    <property type="entry name" value="TonB_C"/>
    <property type="match status" value="1"/>
</dbReference>
<keyword evidence="5" id="KW-0997">Cell inner membrane</keyword>
<evidence type="ECO:0000256" key="4">
    <source>
        <dbReference type="ARBA" id="ARBA00022475"/>
    </source>
</evidence>
<gene>
    <name evidence="13" type="ORF">PS918_05882</name>
</gene>
<dbReference type="InterPro" id="IPR006260">
    <property type="entry name" value="TonB/TolA_C"/>
</dbReference>
<name>A0A5E7UX26_PSEFL</name>
<dbReference type="EMBL" id="CABVIY010000010">
    <property type="protein sequence ID" value="VVQ15623.1"/>
    <property type="molecule type" value="Genomic_DNA"/>
</dbReference>
<reference evidence="13 14" key="1">
    <citation type="submission" date="2019-09" db="EMBL/GenBank/DDBJ databases">
        <authorList>
            <person name="Chandra G."/>
            <person name="Truman W A."/>
        </authorList>
    </citation>
    <scope>NUCLEOTIDE SEQUENCE [LARGE SCALE GENOMIC DNA]</scope>
    <source>
        <strain evidence="13">PS918</strain>
    </source>
</reference>
<dbReference type="FunFam" id="3.30.1150.10:FF:000012">
    <property type="entry name" value="Energy transducer TonB"/>
    <property type="match status" value="1"/>
</dbReference>
<dbReference type="Gene3D" id="3.30.1150.10">
    <property type="match status" value="1"/>
</dbReference>
<feature type="domain" description="TonB C-terminal" evidence="12">
    <location>
        <begin position="201"/>
        <end position="297"/>
    </location>
</feature>
<evidence type="ECO:0000256" key="11">
    <source>
        <dbReference type="SAM" id="Phobius"/>
    </source>
</evidence>
<organism evidence="13 14">
    <name type="scientific">Pseudomonas fluorescens</name>
    <dbReference type="NCBI Taxonomy" id="294"/>
    <lineage>
        <taxon>Bacteria</taxon>
        <taxon>Pseudomonadati</taxon>
        <taxon>Pseudomonadota</taxon>
        <taxon>Gammaproteobacteria</taxon>
        <taxon>Pseudomonadales</taxon>
        <taxon>Pseudomonadaceae</taxon>
        <taxon>Pseudomonas</taxon>
    </lineage>
</organism>
<dbReference type="SUPFAM" id="SSF74653">
    <property type="entry name" value="TolA/TonB C-terminal domain"/>
    <property type="match status" value="1"/>
</dbReference>
<evidence type="ECO:0000256" key="10">
    <source>
        <dbReference type="SAM" id="MobiDB-lite"/>
    </source>
</evidence>
<feature type="region of interest" description="Disordered" evidence="10">
    <location>
        <begin position="104"/>
        <end position="148"/>
    </location>
</feature>
<evidence type="ECO:0000313" key="13">
    <source>
        <dbReference type="EMBL" id="VVQ15623.1"/>
    </source>
</evidence>
<comment type="similarity">
    <text evidence="2">Belongs to the TonB family.</text>
</comment>
<keyword evidence="7" id="KW-0653">Protein transport</keyword>
<feature type="transmembrane region" description="Helical" evidence="11">
    <location>
        <begin position="24"/>
        <end position="45"/>
    </location>
</feature>
<dbReference type="InterPro" id="IPR037682">
    <property type="entry name" value="TonB_C"/>
</dbReference>
<keyword evidence="8 11" id="KW-1133">Transmembrane helix</keyword>
<evidence type="ECO:0000256" key="9">
    <source>
        <dbReference type="ARBA" id="ARBA00023136"/>
    </source>
</evidence>
<proteinExistence type="inferred from homology"/>
<evidence type="ECO:0000256" key="8">
    <source>
        <dbReference type="ARBA" id="ARBA00022989"/>
    </source>
</evidence>
<evidence type="ECO:0000256" key="6">
    <source>
        <dbReference type="ARBA" id="ARBA00022692"/>
    </source>
</evidence>
<dbReference type="OrthoDB" id="9803361at2"/>
<dbReference type="PANTHER" id="PTHR33446:SF11">
    <property type="entry name" value="TONB3"/>
    <property type="match status" value="1"/>
</dbReference>
<dbReference type="PANTHER" id="PTHR33446">
    <property type="entry name" value="PROTEIN TONB-RELATED"/>
    <property type="match status" value="1"/>
</dbReference>
<evidence type="ECO:0000313" key="14">
    <source>
        <dbReference type="Proteomes" id="UP000326611"/>
    </source>
</evidence>
<dbReference type="NCBIfam" id="TIGR01352">
    <property type="entry name" value="tonB_Cterm"/>
    <property type="match status" value="1"/>
</dbReference>
<dbReference type="PROSITE" id="PS52015">
    <property type="entry name" value="TONB_CTD"/>
    <property type="match status" value="1"/>
</dbReference>
<keyword evidence="3" id="KW-0813">Transport</keyword>
<dbReference type="AlphaFoldDB" id="A0A5E7UX26"/>
<dbReference type="Proteomes" id="UP000326611">
    <property type="component" value="Unassembled WGS sequence"/>
</dbReference>
<evidence type="ECO:0000256" key="7">
    <source>
        <dbReference type="ARBA" id="ARBA00022927"/>
    </source>
</evidence>
<sequence>MTLPSDLPPELAHHGVRPADRLGFTLFLAALVHLALLLGVGFTMVEPKQISKTLEITLATFKSEKKPEKADFLAQENQQGSGTLDKKAIPKTTEIAPFQDNKVQKVTPPPAAKPEVQEAAPKAAVTTVAPKPKKTAAKTEEPKPVTKPAVAAPTFDSEQLSSDIASLEAELAHEQQLYAKRPRIHRLSAASTMRDKGAWYKDEWRKKVERIGNLNYPDEARRKQIYGNLRLMVSINRDGSLYEVLVLESSGQPLLDQAAQRIVRLAAPFAPFTGDLSDIDRLEIIRTWKFARGDRLSSN</sequence>
<evidence type="ECO:0000259" key="12">
    <source>
        <dbReference type="PROSITE" id="PS52015"/>
    </source>
</evidence>
<dbReference type="GO" id="GO:0098797">
    <property type="term" value="C:plasma membrane protein complex"/>
    <property type="evidence" value="ECO:0007669"/>
    <property type="project" value="TreeGrafter"/>
</dbReference>
<evidence type="ECO:0000256" key="2">
    <source>
        <dbReference type="ARBA" id="ARBA00006555"/>
    </source>
</evidence>
<evidence type="ECO:0000256" key="5">
    <source>
        <dbReference type="ARBA" id="ARBA00022519"/>
    </source>
</evidence>
<keyword evidence="4" id="KW-1003">Cell membrane</keyword>
<accession>A0A5E7UX26</accession>
<keyword evidence="9 11" id="KW-0472">Membrane</keyword>
<evidence type="ECO:0000256" key="1">
    <source>
        <dbReference type="ARBA" id="ARBA00004383"/>
    </source>
</evidence>